<comment type="similarity">
    <text evidence="4 17">Belongs to the homoserine dehydrogenase family.</text>
</comment>
<evidence type="ECO:0000256" key="7">
    <source>
        <dbReference type="ARBA" id="ARBA00022605"/>
    </source>
</evidence>
<dbReference type="Gene3D" id="3.40.50.720">
    <property type="entry name" value="NAD(P)-binding Rossmann-like Domain"/>
    <property type="match status" value="1"/>
</dbReference>
<evidence type="ECO:0000256" key="15">
    <source>
        <dbReference type="ARBA" id="ARBA00048841"/>
    </source>
</evidence>
<dbReference type="GO" id="GO:0004412">
    <property type="term" value="F:homoserine dehydrogenase activity"/>
    <property type="evidence" value="ECO:0007669"/>
    <property type="project" value="UniProtKB-EC"/>
</dbReference>
<evidence type="ECO:0000256" key="1">
    <source>
        <dbReference type="ARBA" id="ARBA00001920"/>
    </source>
</evidence>
<evidence type="ECO:0000256" key="17">
    <source>
        <dbReference type="RuleBase" id="RU004171"/>
    </source>
</evidence>
<dbReference type="RefSeq" id="WP_122965061.1">
    <property type="nucleotide sequence ID" value="NZ_BJMH01000002.1"/>
</dbReference>
<dbReference type="Gene3D" id="3.30.360.10">
    <property type="entry name" value="Dihydrodipicolinate Reductase, domain 2"/>
    <property type="match status" value="1"/>
</dbReference>
<dbReference type="PANTHER" id="PTHR43331:SF1">
    <property type="entry name" value="HOMOSERINE DEHYDROGENASE"/>
    <property type="match status" value="1"/>
</dbReference>
<evidence type="ECO:0000256" key="4">
    <source>
        <dbReference type="ARBA" id="ARBA00006753"/>
    </source>
</evidence>
<dbReference type="PANTHER" id="PTHR43331">
    <property type="entry name" value="HOMOSERINE DEHYDROGENASE"/>
    <property type="match status" value="1"/>
</dbReference>
<name>A0A4Y3PIS4_BREPA</name>
<evidence type="ECO:0000256" key="9">
    <source>
        <dbReference type="ARBA" id="ARBA00022723"/>
    </source>
</evidence>
<evidence type="ECO:0000256" key="5">
    <source>
        <dbReference type="ARBA" id="ARBA00013213"/>
    </source>
</evidence>
<comment type="pathway">
    <text evidence="3 16">Amino-acid biosynthesis; L-methionine biosynthesis via de novo pathway; L-homoserine from L-aspartate: step 3/3.</text>
</comment>
<keyword evidence="7 16" id="KW-0028">Amino-acid biosynthesis</keyword>
<dbReference type="InterPro" id="IPR001342">
    <property type="entry name" value="HDH_cat"/>
</dbReference>
<gene>
    <name evidence="20" type="ORF">BPA01_07080</name>
</gene>
<keyword evidence="8 16" id="KW-0791">Threonine biosynthesis</keyword>
<evidence type="ECO:0000256" key="2">
    <source>
        <dbReference type="ARBA" id="ARBA00005056"/>
    </source>
</evidence>
<feature type="domain" description="Homoserine dehydrogenase catalytic" evidence="18">
    <location>
        <begin position="138"/>
        <end position="315"/>
    </location>
</feature>
<dbReference type="GO" id="GO:0046872">
    <property type="term" value="F:metal ion binding"/>
    <property type="evidence" value="ECO:0007669"/>
    <property type="project" value="UniProtKB-KW"/>
</dbReference>
<keyword evidence="13" id="KW-0915">Sodium</keyword>
<evidence type="ECO:0000256" key="11">
    <source>
        <dbReference type="ARBA" id="ARBA00023002"/>
    </source>
</evidence>
<organism evidence="20 21">
    <name type="scientific">Brevibacillus parabrevis</name>
    <dbReference type="NCBI Taxonomy" id="54914"/>
    <lineage>
        <taxon>Bacteria</taxon>
        <taxon>Bacillati</taxon>
        <taxon>Bacillota</taxon>
        <taxon>Bacilli</taxon>
        <taxon>Bacillales</taxon>
        <taxon>Paenibacillaceae</taxon>
        <taxon>Brevibacillus</taxon>
    </lineage>
</organism>
<comment type="caution">
    <text evidence="20">The sequence shown here is derived from an EMBL/GenBank/DDBJ whole genome shotgun (WGS) entry which is preliminary data.</text>
</comment>
<dbReference type="Pfam" id="PF00742">
    <property type="entry name" value="Homoserine_dh"/>
    <property type="match status" value="1"/>
</dbReference>
<accession>A0A4Y3PIS4</accession>
<dbReference type="STRING" id="54914.AV540_19850"/>
<keyword evidence="11 16" id="KW-0560">Oxidoreductase</keyword>
<dbReference type="GO" id="GO:0009086">
    <property type="term" value="P:methionine biosynthetic process"/>
    <property type="evidence" value="ECO:0007669"/>
    <property type="project" value="UniProtKB-KW"/>
</dbReference>
<evidence type="ECO:0000259" key="18">
    <source>
        <dbReference type="Pfam" id="PF00742"/>
    </source>
</evidence>
<evidence type="ECO:0000256" key="16">
    <source>
        <dbReference type="RuleBase" id="RU000579"/>
    </source>
</evidence>
<dbReference type="SUPFAM" id="SSF55347">
    <property type="entry name" value="Glyceraldehyde-3-phosphate dehydrogenase-like, C-terminal domain"/>
    <property type="match status" value="1"/>
</dbReference>
<comment type="pathway">
    <text evidence="2 16">Amino-acid biosynthesis; L-threonine biosynthesis; L-threonine from L-aspartate: step 3/5.</text>
</comment>
<protein>
    <recommendedName>
        <fullName evidence="6 16">Homoserine dehydrogenase</fullName>
        <ecNumber evidence="5 16">1.1.1.3</ecNumber>
    </recommendedName>
</protein>
<keyword evidence="21" id="KW-1185">Reference proteome</keyword>
<dbReference type="GO" id="GO:0009088">
    <property type="term" value="P:threonine biosynthetic process"/>
    <property type="evidence" value="ECO:0007669"/>
    <property type="project" value="UniProtKB-UniPathway"/>
</dbReference>
<evidence type="ECO:0000256" key="8">
    <source>
        <dbReference type="ARBA" id="ARBA00022697"/>
    </source>
</evidence>
<keyword evidence="12" id="KW-0520">NAD</keyword>
<comment type="catalytic activity">
    <reaction evidence="15">
        <text>L-homoserine + NADP(+) = L-aspartate 4-semialdehyde + NADPH + H(+)</text>
        <dbReference type="Rhea" id="RHEA:15761"/>
        <dbReference type="ChEBI" id="CHEBI:15378"/>
        <dbReference type="ChEBI" id="CHEBI:57476"/>
        <dbReference type="ChEBI" id="CHEBI:57783"/>
        <dbReference type="ChEBI" id="CHEBI:58349"/>
        <dbReference type="ChEBI" id="CHEBI:537519"/>
        <dbReference type="EC" id="1.1.1.3"/>
    </reaction>
    <physiologicalReaction direction="right-to-left" evidence="15">
        <dbReference type="Rhea" id="RHEA:15763"/>
    </physiologicalReaction>
</comment>
<dbReference type="InterPro" id="IPR019811">
    <property type="entry name" value="HDH_CS"/>
</dbReference>
<evidence type="ECO:0000256" key="3">
    <source>
        <dbReference type="ARBA" id="ARBA00005062"/>
    </source>
</evidence>
<dbReference type="AlphaFoldDB" id="A0A4Y3PIS4"/>
<reference evidence="20 21" key="1">
    <citation type="submission" date="2019-06" db="EMBL/GenBank/DDBJ databases">
        <title>Whole genome shotgun sequence of Brevibacillus parabrevis NBRC 12334.</title>
        <authorList>
            <person name="Hosoyama A."/>
            <person name="Uohara A."/>
            <person name="Ohji S."/>
            <person name="Ichikawa N."/>
        </authorList>
    </citation>
    <scope>NUCLEOTIDE SEQUENCE [LARGE SCALE GENOMIC DNA]</scope>
    <source>
        <strain evidence="20 21">NBRC 12334</strain>
    </source>
</reference>
<dbReference type="Pfam" id="PF03447">
    <property type="entry name" value="NAD_binding_3"/>
    <property type="match status" value="1"/>
</dbReference>
<dbReference type="UniPathway" id="UPA00050">
    <property type="reaction ID" value="UER00063"/>
</dbReference>
<dbReference type="PROSITE" id="PS01042">
    <property type="entry name" value="HOMOSER_DHGENASE"/>
    <property type="match status" value="1"/>
</dbReference>
<evidence type="ECO:0000313" key="21">
    <source>
        <dbReference type="Proteomes" id="UP000316882"/>
    </source>
</evidence>
<dbReference type="Proteomes" id="UP000316882">
    <property type="component" value="Unassembled WGS sequence"/>
</dbReference>
<dbReference type="NCBIfam" id="NF004976">
    <property type="entry name" value="PRK06349.1"/>
    <property type="match status" value="1"/>
</dbReference>
<dbReference type="UniPathway" id="UPA00051">
    <property type="reaction ID" value="UER00465"/>
</dbReference>
<dbReference type="SUPFAM" id="SSF51735">
    <property type="entry name" value="NAD(P)-binding Rossmann-fold domains"/>
    <property type="match status" value="1"/>
</dbReference>
<evidence type="ECO:0000256" key="13">
    <source>
        <dbReference type="ARBA" id="ARBA00023053"/>
    </source>
</evidence>
<evidence type="ECO:0000313" key="20">
    <source>
        <dbReference type="EMBL" id="GEB31128.1"/>
    </source>
</evidence>
<sequence length="420" mass="45603">MSAGVIKVGLLGLGTVGGGVIKTIRSQQEKLAQRLGKRIEIVKALVRDSEKERAVQVDPALLTTDFEDVLKSDVDIVVEVMGGVEPTYDYVRALIEKGCHVVTANKELLAKRGPELVDLANQHQVHLAYEASVAGGIPILSVLRQFLRTNDIQGVRGILNGTTNFILTKMEAEQLSYQEVLKQAQELGYAEADPRSDVEGFDAMYKLYILAQLVYGESLPLADVVRKGIADLSAGHIRIASELGYRIKLIAQAQKAEQGIRLSVQPTVLPIAHPLAQIQDAFNAVQLSGNIVGDLLFTGRGAGELPTASAVVEDLAYLLTQPFTPHPVWTEKNAAAQLEQGQDERVLCYLEGSCIAATPDRVLHFLREAGVNVTKLKVQFDLGGVLRAGLIVTGIREEHEQVLKSDFGLSVRCFPLIESA</sequence>
<dbReference type="FunFam" id="3.40.50.720:FF:000062">
    <property type="entry name" value="Homoserine dehydrogenase"/>
    <property type="match status" value="1"/>
</dbReference>
<dbReference type="EC" id="1.1.1.3" evidence="5 16"/>
<evidence type="ECO:0000256" key="14">
    <source>
        <dbReference type="ARBA" id="ARBA00023167"/>
    </source>
</evidence>
<dbReference type="InterPro" id="IPR036291">
    <property type="entry name" value="NAD(P)-bd_dom_sf"/>
</dbReference>
<keyword evidence="10 16" id="KW-0521">NADP</keyword>
<dbReference type="GO" id="GO:0050661">
    <property type="term" value="F:NADP binding"/>
    <property type="evidence" value="ECO:0007669"/>
    <property type="project" value="InterPro"/>
</dbReference>
<comment type="cofactor">
    <cofactor evidence="1">
        <name>a metal cation</name>
        <dbReference type="ChEBI" id="CHEBI:25213"/>
    </cofactor>
</comment>
<dbReference type="InterPro" id="IPR005106">
    <property type="entry name" value="Asp/hSer_DH_NAD-bd"/>
</dbReference>
<dbReference type="EMBL" id="BJMH01000002">
    <property type="protein sequence ID" value="GEB31128.1"/>
    <property type="molecule type" value="Genomic_DNA"/>
</dbReference>
<keyword evidence="9" id="KW-0479">Metal-binding</keyword>
<evidence type="ECO:0000256" key="10">
    <source>
        <dbReference type="ARBA" id="ARBA00022857"/>
    </source>
</evidence>
<evidence type="ECO:0000256" key="12">
    <source>
        <dbReference type="ARBA" id="ARBA00023027"/>
    </source>
</evidence>
<feature type="domain" description="Aspartate/homoserine dehydrogenase NAD-binding" evidence="19">
    <location>
        <begin position="12"/>
        <end position="130"/>
    </location>
</feature>
<dbReference type="FunFam" id="3.30.360.10:FF:000005">
    <property type="entry name" value="Homoserine dehydrogenase"/>
    <property type="match status" value="1"/>
</dbReference>
<keyword evidence="14 16" id="KW-0486">Methionine biosynthesis</keyword>
<evidence type="ECO:0000256" key="6">
    <source>
        <dbReference type="ARBA" id="ARBA00013376"/>
    </source>
</evidence>
<proteinExistence type="inferred from homology"/>
<evidence type="ECO:0000259" key="19">
    <source>
        <dbReference type="Pfam" id="PF03447"/>
    </source>
</evidence>